<dbReference type="PRINTS" id="PR00171">
    <property type="entry name" value="SUGRTRNSPORT"/>
</dbReference>
<feature type="transmembrane region" description="Helical" evidence="7">
    <location>
        <begin position="256"/>
        <end position="279"/>
    </location>
</feature>
<dbReference type="InterPro" id="IPR005829">
    <property type="entry name" value="Sugar_transporter_CS"/>
</dbReference>
<feature type="transmembrane region" description="Helical" evidence="7">
    <location>
        <begin position="122"/>
        <end position="143"/>
    </location>
</feature>
<feature type="transmembrane region" description="Helical" evidence="7">
    <location>
        <begin position="94"/>
        <end position="116"/>
    </location>
</feature>
<feature type="transmembrane region" description="Helical" evidence="7">
    <location>
        <begin position="61"/>
        <end position="82"/>
    </location>
</feature>
<dbReference type="PANTHER" id="PTHR23503:SF8">
    <property type="entry name" value="FACILITATED GLUCOSE TRANSPORTER PROTEIN 1"/>
    <property type="match status" value="1"/>
</dbReference>
<dbReference type="InterPro" id="IPR020846">
    <property type="entry name" value="MFS_dom"/>
</dbReference>
<keyword evidence="6 7" id="KW-0472">Membrane</keyword>
<dbReference type="SUPFAM" id="SSF103473">
    <property type="entry name" value="MFS general substrate transporter"/>
    <property type="match status" value="1"/>
</dbReference>
<comment type="subcellular location">
    <subcellularLocation>
        <location evidence="1">Membrane</location>
        <topology evidence="1">Multi-pass membrane protein</topology>
    </subcellularLocation>
</comment>
<dbReference type="InterPro" id="IPR045263">
    <property type="entry name" value="GLUT"/>
</dbReference>
<sequence length="424" mass="44658">MTDAQFATVSSIYTLGGLIGALSSGPLSSKRGRLFALRVSTPFHILGALVEATASNIPLMAIGRLFSGLGSGAALVVGPIYISEIAPSGAKGALGACTQIMTNTGILISQVLGYFLSYNSMWRIILGTAGALGLVQLSFLVFACESPEWLGANGKIDTARKTLKMIRGNTVDNNEIAKWAAQGEESDENQGLLTPPQSPHPHANAIRPTSSVGFFSVVRHPDHWQAVVAVLGIMLAQQLTGINSVFFYSVDFLSPIIPTGAALITVTVGALNLVVTIACSPLSDKLGRKPCLLASITGMGVSAILLGCAIMFNIQILAAIATLAFVASFAVGLGPVPFILASELASPEAAGAVQSWALAANWIATFLVAQFFPTLNRALDHGRVFFVFAAMAAVFFVFTSWWIPESKGKKDADEVWGRESRRAD</sequence>
<keyword evidence="4 7" id="KW-0812">Transmembrane</keyword>
<keyword evidence="3" id="KW-0813">Transport</keyword>
<feature type="transmembrane region" description="Helical" evidence="7">
    <location>
        <begin position="291"/>
        <end position="312"/>
    </location>
</feature>
<dbReference type="AlphaFoldDB" id="A0A8H3FHQ6"/>
<dbReference type="Gene3D" id="1.20.1250.20">
    <property type="entry name" value="MFS general substrate transporter like domains"/>
    <property type="match status" value="1"/>
</dbReference>
<evidence type="ECO:0000256" key="2">
    <source>
        <dbReference type="ARBA" id="ARBA00010992"/>
    </source>
</evidence>
<feature type="transmembrane region" description="Helical" evidence="7">
    <location>
        <begin position="6"/>
        <end position="23"/>
    </location>
</feature>
<dbReference type="Pfam" id="PF00083">
    <property type="entry name" value="Sugar_tr"/>
    <property type="match status" value="1"/>
</dbReference>
<protein>
    <recommendedName>
        <fullName evidence="8">Major facilitator superfamily (MFS) profile domain-containing protein</fullName>
    </recommendedName>
</protein>
<feature type="transmembrane region" description="Helical" evidence="7">
    <location>
        <begin position="353"/>
        <end position="372"/>
    </location>
</feature>
<evidence type="ECO:0000256" key="7">
    <source>
        <dbReference type="SAM" id="Phobius"/>
    </source>
</evidence>
<keyword evidence="10" id="KW-1185">Reference proteome</keyword>
<feature type="transmembrane region" description="Helical" evidence="7">
    <location>
        <begin position="384"/>
        <end position="403"/>
    </location>
</feature>
<dbReference type="InterPro" id="IPR036259">
    <property type="entry name" value="MFS_trans_sf"/>
</dbReference>
<dbReference type="EMBL" id="CAJPDQ010000016">
    <property type="protein sequence ID" value="CAF9921111.1"/>
    <property type="molecule type" value="Genomic_DNA"/>
</dbReference>
<dbReference type="PANTHER" id="PTHR23503">
    <property type="entry name" value="SOLUTE CARRIER FAMILY 2"/>
    <property type="match status" value="1"/>
</dbReference>
<accession>A0A8H3FHQ6</accession>
<evidence type="ECO:0000259" key="8">
    <source>
        <dbReference type="PROSITE" id="PS50850"/>
    </source>
</evidence>
<feature type="domain" description="Major facilitator superfamily (MFS) profile" evidence="8">
    <location>
        <begin position="1"/>
        <end position="407"/>
    </location>
</feature>
<feature type="transmembrane region" description="Helical" evidence="7">
    <location>
        <begin position="318"/>
        <end position="341"/>
    </location>
</feature>
<dbReference type="InterPro" id="IPR003663">
    <property type="entry name" value="Sugar/inositol_transpt"/>
</dbReference>
<feature type="transmembrane region" description="Helical" evidence="7">
    <location>
        <begin position="226"/>
        <end position="250"/>
    </location>
</feature>
<reference evidence="9" key="1">
    <citation type="submission" date="2021-03" db="EMBL/GenBank/DDBJ databases">
        <authorList>
            <person name="Tagirdzhanova G."/>
        </authorList>
    </citation>
    <scope>NUCLEOTIDE SEQUENCE</scope>
</reference>
<name>A0A8H3FHQ6_9LECA</name>
<evidence type="ECO:0000256" key="6">
    <source>
        <dbReference type="ARBA" id="ARBA00023136"/>
    </source>
</evidence>
<comment type="similarity">
    <text evidence="2">Belongs to the major facilitator superfamily. Sugar transporter (TC 2.A.1.1) family.</text>
</comment>
<evidence type="ECO:0000256" key="4">
    <source>
        <dbReference type="ARBA" id="ARBA00022692"/>
    </source>
</evidence>
<proteinExistence type="inferred from homology"/>
<dbReference type="PROSITE" id="PS00217">
    <property type="entry name" value="SUGAR_TRANSPORT_2"/>
    <property type="match status" value="1"/>
</dbReference>
<dbReference type="Proteomes" id="UP000664169">
    <property type="component" value="Unassembled WGS sequence"/>
</dbReference>
<evidence type="ECO:0000313" key="10">
    <source>
        <dbReference type="Proteomes" id="UP000664169"/>
    </source>
</evidence>
<dbReference type="OrthoDB" id="4540492at2759"/>
<evidence type="ECO:0000256" key="3">
    <source>
        <dbReference type="ARBA" id="ARBA00022448"/>
    </source>
</evidence>
<evidence type="ECO:0000256" key="1">
    <source>
        <dbReference type="ARBA" id="ARBA00004141"/>
    </source>
</evidence>
<evidence type="ECO:0000313" key="9">
    <source>
        <dbReference type="EMBL" id="CAF9921111.1"/>
    </source>
</evidence>
<dbReference type="GO" id="GO:0016020">
    <property type="term" value="C:membrane"/>
    <property type="evidence" value="ECO:0007669"/>
    <property type="project" value="UniProtKB-SubCell"/>
</dbReference>
<dbReference type="GO" id="GO:0015149">
    <property type="term" value="F:hexose transmembrane transporter activity"/>
    <property type="evidence" value="ECO:0007669"/>
    <property type="project" value="TreeGrafter"/>
</dbReference>
<keyword evidence="5 7" id="KW-1133">Transmembrane helix</keyword>
<evidence type="ECO:0000256" key="5">
    <source>
        <dbReference type="ARBA" id="ARBA00022989"/>
    </source>
</evidence>
<gene>
    <name evidence="9" type="ORF">GOMPHAMPRED_002232</name>
</gene>
<comment type="caution">
    <text evidence="9">The sequence shown here is derived from an EMBL/GenBank/DDBJ whole genome shotgun (WGS) entry which is preliminary data.</text>
</comment>
<dbReference type="InterPro" id="IPR005828">
    <property type="entry name" value="MFS_sugar_transport-like"/>
</dbReference>
<dbReference type="PROSITE" id="PS50850">
    <property type="entry name" value="MFS"/>
    <property type="match status" value="1"/>
</dbReference>
<organism evidence="9 10">
    <name type="scientific">Gomphillus americanus</name>
    <dbReference type="NCBI Taxonomy" id="1940652"/>
    <lineage>
        <taxon>Eukaryota</taxon>
        <taxon>Fungi</taxon>
        <taxon>Dikarya</taxon>
        <taxon>Ascomycota</taxon>
        <taxon>Pezizomycotina</taxon>
        <taxon>Lecanoromycetes</taxon>
        <taxon>OSLEUM clade</taxon>
        <taxon>Ostropomycetidae</taxon>
        <taxon>Ostropales</taxon>
        <taxon>Graphidaceae</taxon>
        <taxon>Gomphilloideae</taxon>
        <taxon>Gomphillus</taxon>
    </lineage>
</organism>